<dbReference type="AlphaFoldDB" id="A0A7K0CUF3"/>
<protein>
    <submittedName>
        <fullName evidence="1">Uncharacterized protein</fullName>
    </submittedName>
</protein>
<keyword evidence="2" id="KW-1185">Reference proteome</keyword>
<name>A0A7K0CUF3_9NOCA</name>
<dbReference type="EMBL" id="WEGK01000001">
    <property type="protein sequence ID" value="MQY17105.1"/>
    <property type="molecule type" value="Genomic_DNA"/>
</dbReference>
<comment type="caution">
    <text evidence="1">The sequence shown here is derived from an EMBL/GenBank/DDBJ whole genome shotgun (WGS) entry which is preliminary data.</text>
</comment>
<evidence type="ECO:0000313" key="2">
    <source>
        <dbReference type="Proteomes" id="UP000438448"/>
    </source>
</evidence>
<dbReference type="OrthoDB" id="4570262at2"/>
<sequence>MTGTTHPADGNCTCSDRPTRRVIVYFENQDTTGDLVLEYAATYTEACEFASAAVRSGLAITVDRKIRPDLRPLPCRRLWR</sequence>
<proteinExistence type="predicted"/>
<dbReference type="RefSeq" id="WP_153407251.1">
    <property type="nucleotide sequence ID" value="NZ_WEGK01000001.1"/>
</dbReference>
<evidence type="ECO:0000313" key="1">
    <source>
        <dbReference type="EMBL" id="MQY17105.1"/>
    </source>
</evidence>
<gene>
    <name evidence="1" type="ORF">NRB20_01680</name>
</gene>
<accession>A0A7K0CUF3</accession>
<dbReference type="Proteomes" id="UP000438448">
    <property type="component" value="Unassembled WGS sequence"/>
</dbReference>
<organism evidence="1 2">
    <name type="scientific">Nocardia macrotermitis</name>
    <dbReference type="NCBI Taxonomy" id="2585198"/>
    <lineage>
        <taxon>Bacteria</taxon>
        <taxon>Bacillati</taxon>
        <taxon>Actinomycetota</taxon>
        <taxon>Actinomycetes</taxon>
        <taxon>Mycobacteriales</taxon>
        <taxon>Nocardiaceae</taxon>
        <taxon>Nocardia</taxon>
    </lineage>
</organism>
<reference evidence="1 2" key="1">
    <citation type="submission" date="2019-10" db="EMBL/GenBank/DDBJ databases">
        <title>Nocardia macrotermitis sp. nov. and Nocardia aurantia sp. nov., isolated from the gut of fungus growing-termite Macrotermes natalensis.</title>
        <authorList>
            <person name="Benndorf R."/>
            <person name="Schwitalla J."/>
            <person name="Martin K."/>
            <person name="De Beer W."/>
            <person name="Kaster A.-K."/>
            <person name="Vollmers J."/>
            <person name="Poulsen M."/>
            <person name="Beemelmanns C."/>
        </authorList>
    </citation>
    <scope>NUCLEOTIDE SEQUENCE [LARGE SCALE GENOMIC DNA]</scope>
    <source>
        <strain evidence="1 2">RB20</strain>
    </source>
</reference>